<protein>
    <submittedName>
        <fullName evidence="1">Uncharacterized protein</fullName>
    </submittedName>
</protein>
<dbReference type="AlphaFoldDB" id="A0A921SWJ2"/>
<organism evidence="1 2">
    <name type="scientific">Brachybacterium massiliense</name>
    <dbReference type="NCBI Taxonomy" id="1755098"/>
    <lineage>
        <taxon>Bacteria</taxon>
        <taxon>Bacillati</taxon>
        <taxon>Actinomycetota</taxon>
        <taxon>Actinomycetes</taxon>
        <taxon>Micrococcales</taxon>
        <taxon>Dermabacteraceae</taxon>
        <taxon>Brachybacterium</taxon>
    </lineage>
</organism>
<reference evidence="1" key="1">
    <citation type="journal article" date="2021" name="PeerJ">
        <title>Extensive microbial diversity within the chicken gut microbiome revealed by metagenomics and culture.</title>
        <authorList>
            <person name="Gilroy R."/>
            <person name="Ravi A."/>
            <person name="Getino M."/>
            <person name="Pursley I."/>
            <person name="Horton D.L."/>
            <person name="Alikhan N.F."/>
            <person name="Baker D."/>
            <person name="Gharbi K."/>
            <person name="Hall N."/>
            <person name="Watson M."/>
            <person name="Adriaenssens E.M."/>
            <person name="Foster-Nyarko E."/>
            <person name="Jarju S."/>
            <person name="Secka A."/>
            <person name="Antonio M."/>
            <person name="Oren A."/>
            <person name="Chaudhuri R.R."/>
            <person name="La Ragione R."/>
            <person name="Hildebrand F."/>
            <person name="Pallen M.J."/>
        </authorList>
    </citation>
    <scope>NUCLEOTIDE SEQUENCE</scope>
    <source>
        <strain evidence="1">ChiGjej5B5-22894</strain>
    </source>
</reference>
<gene>
    <name evidence="1" type="ORF">K8V81_02050</name>
</gene>
<evidence type="ECO:0000313" key="2">
    <source>
        <dbReference type="Proteomes" id="UP000742460"/>
    </source>
</evidence>
<evidence type="ECO:0000313" key="1">
    <source>
        <dbReference type="EMBL" id="HJG90487.1"/>
    </source>
</evidence>
<dbReference type="EMBL" id="DYUE01000053">
    <property type="protein sequence ID" value="HJG90487.1"/>
    <property type="molecule type" value="Genomic_DNA"/>
</dbReference>
<sequence>MSEAAAGRELVALPRAAVLMLWTSAYLRGDLGPDDAAQMSYGVGRSGASGEGEDLFTWMTKLRRLPLAQLRLVLPAPGRIAGLVGPPAAIGPAIDAEQAVVVTGAGIADHTLIPVTSQLADGDRPAHAVSWLKVPAPVGAQVPPPTGAGGAREELLHALRRAAEGSVELDLVPEEPVEPARIPPTWISTALPRHLEASSAHLLVLASRTLLLTRGEIEEGHGHTVHLAEALARRGLLDELHDAARGALVEVVDAIVTAETG</sequence>
<dbReference type="Proteomes" id="UP000742460">
    <property type="component" value="Unassembled WGS sequence"/>
</dbReference>
<name>A0A921SWJ2_9MICO</name>
<proteinExistence type="predicted"/>
<accession>A0A921SWJ2</accession>
<reference evidence="1" key="2">
    <citation type="submission" date="2021-09" db="EMBL/GenBank/DDBJ databases">
        <authorList>
            <person name="Gilroy R."/>
        </authorList>
    </citation>
    <scope>NUCLEOTIDE SEQUENCE</scope>
    <source>
        <strain evidence="1">ChiGjej5B5-22894</strain>
    </source>
</reference>
<comment type="caution">
    <text evidence="1">The sequence shown here is derived from an EMBL/GenBank/DDBJ whole genome shotgun (WGS) entry which is preliminary data.</text>
</comment>